<dbReference type="RefSeq" id="WP_058294217.1">
    <property type="nucleotide sequence ID" value="NZ_CAMTCJ010000111.1"/>
</dbReference>
<name>A0A2A7MFE7_9CLOT</name>
<evidence type="ECO:0000256" key="3">
    <source>
        <dbReference type="ARBA" id="ARBA00023163"/>
    </source>
</evidence>
<gene>
    <name evidence="5" type="ORF">CQ394_15545</name>
</gene>
<dbReference type="SMART" id="SM00347">
    <property type="entry name" value="HTH_MARR"/>
    <property type="match status" value="1"/>
</dbReference>
<keyword evidence="3" id="KW-0804">Transcription</keyword>
<dbReference type="InterPro" id="IPR000835">
    <property type="entry name" value="HTH_MarR-typ"/>
</dbReference>
<dbReference type="InterPro" id="IPR036390">
    <property type="entry name" value="WH_DNA-bd_sf"/>
</dbReference>
<evidence type="ECO:0000256" key="1">
    <source>
        <dbReference type="ARBA" id="ARBA00023015"/>
    </source>
</evidence>
<dbReference type="STRING" id="137838.GCA_001458595_01345"/>
<evidence type="ECO:0000313" key="6">
    <source>
        <dbReference type="Proteomes" id="UP000220840"/>
    </source>
</evidence>
<evidence type="ECO:0000259" key="4">
    <source>
        <dbReference type="PROSITE" id="PS50995"/>
    </source>
</evidence>
<sequence>MNGKKHIGKELNIISNKIRRRIDNEVAKYGITGVQGKIIGFVYWESKKRDVFQKDIEEDLKIRSSSVTSVLQLMEKNGYIKRESVCTDARLKKIVLTEKGDEIRLMVQNLIDEMENEVSKSITEGEREFLFYILDKLSKTISD</sequence>
<organism evidence="5 6">
    <name type="scientific">Clostridium neonatale</name>
    <dbReference type="NCBI Taxonomy" id="137838"/>
    <lineage>
        <taxon>Bacteria</taxon>
        <taxon>Bacillati</taxon>
        <taxon>Bacillota</taxon>
        <taxon>Clostridia</taxon>
        <taxon>Eubacteriales</taxon>
        <taxon>Clostridiaceae</taxon>
        <taxon>Clostridium</taxon>
    </lineage>
</organism>
<dbReference type="GO" id="GO:0003677">
    <property type="term" value="F:DNA binding"/>
    <property type="evidence" value="ECO:0007669"/>
    <property type="project" value="UniProtKB-KW"/>
</dbReference>
<dbReference type="GeneID" id="68876364"/>
<dbReference type="Proteomes" id="UP000220840">
    <property type="component" value="Unassembled WGS sequence"/>
</dbReference>
<evidence type="ECO:0000256" key="2">
    <source>
        <dbReference type="ARBA" id="ARBA00023125"/>
    </source>
</evidence>
<dbReference type="Gene3D" id="1.10.10.10">
    <property type="entry name" value="Winged helix-like DNA-binding domain superfamily/Winged helix DNA-binding domain"/>
    <property type="match status" value="1"/>
</dbReference>
<dbReference type="PROSITE" id="PS50995">
    <property type="entry name" value="HTH_MARR_2"/>
    <property type="match status" value="1"/>
</dbReference>
<keyword evidence="2" id="KW-0238">DNA-binding</keyword>
<dbReference type="PRINTS" id="PR00598">
    <property type="entry name" value="HTHMARR"/>
</dbReference>
<dbReference type="GO" id="GO:0003700">
    <property type="term" value="F:DNA-binding transcription factor activity"/>
    <property type="evidence" value="ECO:0007669"/>
    <property type="project" value="InterPro"/>
</dbReference>
<evidence type="ECO:0000313" key="5">
    <source>
        <dbReference type="EMBL" id="PEG30051.1"/>
    </source>
</evidence>
<keyword evidence="6" id="KW-1185">Reference proteome</keyword>
<dbReference type="OrthoDB" id="384891at2"/>
<reference evidence="5 6" key="1">
    <citation type="submission" date="2017-10" db="EMBL/GenBank/DDBJ databases">
        <title>Effective Description of Clostridium neonatale sp. nov. linked to necrotizing enterocolitis in neonates and a clarification of species assignable to the genus Clostridium (Prazmowski 1880) emend. Lawson and Rainey 2016.</title>
        <authorList>
            <person name="Bernard K."/>
            <person name="Burdz T."/>
            <person name="Wiebe D."/>
            <person name="Balcewich B."/>
            <person name="Alfa M."/>
            <person name="Bernier A.-M."/>
        </authorList>
    </citation>
    <scope>NUCLEOTIDE SEQUENCE [LARGE SCALE GENOMIC DNA]</scope>
    <source>
        <strain evidence="5 6">LCDC99A005</strain>
    </source>
</reference>
<proteinExistence type="predicted"/>
<dbReference type="AlphaFoldDB" id="A0A2A7MFE7"/>
<keyword evidence="1" id="KW-0805">Transcription regulation</keyword>
<dbReference type="PANTHER" id="PTHR42756">
    <property type="entry name" value="TRANSCRIPTIONAL REGULATOR, MARR"/>
    <property type="match status" value="1"/>
</dbReference>
<feature type="domain" description="HTH marR-type" evidence="4">
    <location>
        <begin position="4"/>
        <end position="139"/>
    </location>
</feature>
<comment type="caution">
    <text evidence="5">The sequence shown here is derived from an EMBL/GenBank/DDBJ whole genome shotgun (WGS) entry which is preliminary data.</text>
</comment>
<dbReference type="PANTHER" id="PTHR42756:SF1">
    <property type="entry name" value="TRANSCRIPTIONAL REPRESSOR OF EMRAB OPERON"/>
    <property type="match status" value="1"/>
</dbReference>
<dbReference type="SUPFAM" id="SSF46785">
    <property type="entry name" value="Winged helix' DNA-binding domain"/>
    <property type="match status" value="1"/>
</dbReference>
<dbReference type="InterPro" id="IPR036388">
    <property type="entry name" value="WH-like_DNA-bd_sf"/>
</dbReference>
<dbReference type="EMBL" id="PDCJ01000002">
    <property type="protein sequence ID" value="PEG30051.1"/>
    <property type="molecule type" value="Genomic_DNA"/>
</dbReference>
<protein>
    <submittedName>
        <fullName evidence="5">MarR family transcriptional regulator</fullName>
    </submittedName>
</protein>
<accession>A0A2A7MFE7</accession>